<name>A0A9D1PPT4_9FIRM</name>
<dbReference type="GO" id="GO:0000160">
    <property type="term" value="P:phosphorelay signal transduction system"/>
    <property type="evidence" value="ECO:0007669"/>
    <property type="project" value="InterPro"/>
</dbReference>
<dbReference type="Pfam" id="PF00072">
    <property type="entry name" value="Response_reg"/>
    <property type="match status" value="1"/>
</dbReference>
<dbReference type="EMBL" id="DXIJ01000004">
    <property type="protein sequence ID" value="HIV85238.1"/>
    <property type="molecule type" value="Genomic_DNA"/>
</dbReference>
<dbReference type="InterPro" id="IPR011006">
    <property type="entry name" value="CheY-like_superfamily"/>
</dbReference>
<comment type="caution">
    <text evidence="6">The sequence shown here is derived from an EMBL/GenBank/DDBJ whole genome shotgun (WGS) entry which is preliminary data.</text>
</comment>
<comment type="function">
    <text evidence="2">May play the central regulatory role in sporulation. It may be an element of the effector pathway responsible for the activation of sporulation genes in response to nutritional stress. Spo0A may act in concert with spo0H (a sigma factor) to control the expression of some genes that are critical to the sporulation process.</text>
</comment>
<feature type="domain" description="HD-GYP" evidence="5">
    <location>
        <begin position="160"/>
        <end position="365"/>
    </location>
</feature>
<keyword evidence="3" id="KW-0597">Phosphoprotein</keyword>
<dbReference type="InterPro" id="IPR003607">
    <property type="entry name" value="HD/PDEase_dom"/>
</dbReference>
<evidence type="ECO:0000259" key="4">
    <source>
        <dbReference type="PROSITE" id="PS50110"/>
    </source>
</evidence>
<dbReference type="InterPro" id="IPR001789">
    <property type="entry name" value="Sig_transdc_resp-reg_receiver"/>
</dbReference>
<sequence>MNPKQILESGEDRPETILIVDDDEINRVILRNIFSPFYSVAEAENGKTGLRMLLDKENSICAVLLDVVMPEMDGVRVLQELHRRGIPRKIPVFMITAEASGDVIREAYDLGVMDVIYKPVTPYIVRRRVNSVVELYRARKRLSSTVQRQHEDLLRQARQIITLNQGMIEALATAIEFRSMESGEHVRRIYSITKILLSETPFGDKIDDETVEKIALSAVMHDVGKLAIPDNILNKPGRLTEEEFEIMKSHTVKGASLLEKIPQMRSHETYKYAADIARHHHERWDGRGYPDGLKGDEISVWTQAVSLADVYDALVNDRVYKKALPHETACKMIVSGECGVFNPKLLNCFLSVCGRIRELYEPEVK</sequence>
<dbReference type="PROSITE" id="PS51832">
    <property type="entry name" value="HD_GYP"/>
    <property type="match status" value="1"/>
</dbReference>
<evidence type="ECO:0000256" key="1">
    <source>
        <dbReference type="ARBA" id="ARBA00018672"/>
    </source>
</evidence>
<dbReference type="SMART" id="SM00448">
    <property type="entry name" value="REC"/>
    <property type="match status" value="1"/>
</dbReference>
<dbReference type="SUPFAM" id="SSF52172">
    <property type="entry name" value="CheY-like"/>
    <property type="match status" value="1"/>
</dbReference>
<dbReference type="PANTHER" id="PTHR45228:SF4">
    <property type="entry name" value="LIPOPROTEIN"/>
    <property type="match status" value="1"/>
</dbReference>
<feature type="modified residue" description="4-aspartylphosphate" evidence="3">
    <location>
        <position position="66"/>
    </location>
</feature>
<dbReference type="PROSITE" id="PS50110">
    <property type="entry name" value="RESPONSE_REGULATORY"/>
    <property type="match status" value="1"/>
</dbReference>
<evidence type="ECO:0000259" key="5">
    <source>
        <dbReference type="PROSITE" id="PS51832"/>
    </source>
</evidence>
<dbReference type="InterPro" id="IPR037522">
    <property type="entry name" value="HD_GYP_dom"/>
</dbReference>
<dbReference type="PANTHER" id="PTHR45228">
    <property type="entry name" value="CYCLIC DI-GMP PHOSPHODIESTERASE TM_0186-RELATED"/>
    <property type="match status" value="1"/>
</dbReference>
<evidence type="ECO:0000256" key="2">
    <source>
        <dbReference type="ARBA" id="ARBA00024867"/>
    </source>
</evidence>
<dbReference type="Gene3D" id="3.40.50.2300">
    <property type="match status" value="1"/>
</dbReference>
<dbReference type="SMART" id="SM00471">
    <property type="entry name" value="HDc"/>
    <property type="match status" value="1"/>
</dbReference>
<dbReference type="SUPFAM" id="SSF109604">
    <property type="entry name" value="HD-domain/PDEase-like"/>
    <property type="match status" value="1"/>
</dbReference>
<dbReference type="AlphaFoldDB" id="A0A9D1PPT4"/>
<dbReference type="Proteomes" id="UP000824162">
    <property type="component" value="Unassembled WGS sequence"/>
</dbReference>
<dbReference type="Pfam" id="PF13487">
    <property type="entry name" value="HD_5"/>
    <property type="match status" value="1"/>
</dbReference>
<proteinExistence type="predicted"/>
<dbReference type="CDD" id="cd00077">
    <property type="entry name" value="HDc"/>
    <property type="match status" value="1"/>
</dbReference>
<evidence type="ECO:0000256" key="3">
    <source>
        <dbReference type="PROSITE-ProRule" id="PRU00169"/>
    </source>
</evidence>
<reference evidence="6" key="1">
    <citation type="journal article" date="2021" name="PeerJ">
        <title>Extensive microbial diversity within the chicken gut microbiome revealed by metagenomics and culture.</title>
        <authorList>
            <person name="Gilroy R."/>
            <person name="Ravi A."/>
            <person name="Getino M."/>
            <person name="Pursley I."/>
            <person name="Horton D.L."/>
            <person name="Alikhan N.F."/>
            <person name="Baker D."/>
            <person name="Gharbi K."/>
            <person name="Hall N."/>
            <person name="Watson M."/>
            <person name="Adriaenssens E.M."/>
            <person name="Foster-Nyarko E."/>
            <person name="Jarju S."/>
            <person name="Secka A."/>
            <person name="Antonio M."/>
            <person name="Oren A."/>
            <person name="Chaudhuri R.R."/>
            <person name="La Ragione R."/>
            <person name="Hildebrand F."/>
            <person name="Pallen M.J."/>
        </authorList>
    </citation>
    <scope>NUCLEOTIDE SEQUENCE</scope>
    <source>
        <strain evidence="6">5790</strain>
    </source>
</reference>
<evidence type="ECO:0000313" key="6">
    <source>
        <dbReference type="EMBL" id="HIV85238.1"/>
    </source>
</evidence>
<feature type="domain" description="Response regulatory" evidence="4">
    <location>
        <begin position="16"/>
        <end position="133"/>
    </location>
</feature>
<accession>A0A9D1PPT4</accession>
<dbReference type="Gene3D" id="1.10.3210.10">
    <property type="entry name" value="Hypothetical protein af1432"/>
    <property type="match status" value="1"/>
</dbReference>
<reference evidence="6" key="2">
    <citation type="submission" date="2021-04" db="EMBL/GenBank/DDBJ databases">
        <authorList>
            <person name="Gilroy R."/>
        </authorList>
    </citation>
    <scope>NUCLEOTIDE SEQUENCE</scope>
    <source>
        <strain evidence="6">5790</strain>
    </source>
</reference>
<protein>
    <recommendedName>
        <fullName evidence="1">Stage 0 sporulation protein A homolog</fullName>
    </recommendedName>
</protein>
<evidence type="ECO:0000313" key="7">
    <source>
        <dbReference type="Proteomes" id="UP000824162"/>
    </source>
</evidence>
<organism evidence="6 7">
    <name type="scientific">Candidatus Monoglobus merdigallinarum</name>
    <dbReference type="NCBI Taxonomy" id="2838698"/>
    <lineage>
        <taxon>Bacteria</taxon>
        <taxon>Bacillati</taxon>
        <taxon>Bacillota</taxon>
        <taxon>Clostridia</taxon>
        <taxon>Monoglobales</taxon>
        <taxon>Monoglobaceae</taxon>
        <taxon>Monoglobus</taxon>
    </lineage>
</organism>
<gene>
    <name evidence="6" type="ORF">H9900_00325</name>
</gene>
<dbReference type="InterPro" id="IPR052020">
    <property type="entry name" value="Cyclic_di-GMP/3'3'-cGAMP_PDE"/>
</dbReference>
<dbReference type="CDD" id="cd00156">
    <property type="entry name" value="REC"/>
    <property type="match status" value="1"/>
</dbReference>